<protein>
    <recommendedName>
        <fullName evidence="2">Transcription elongation factor Eaf N-terminal domain-containing protein</fullName>
    </recommendedName>
</protein>
<evidence type="ECO:0000313" key="3">
    <source>
        <dbReference type="EMBL" id="KAJ9658624.1"/>
    </source>
</evidence>
<keyword evidence="4" id="KW-1185">Reference proteome</keyword>
<feature type="compositionally biased region" description="Low complexity" evidence="1">
    <location>
        <begin position="347"/>
        <end position="359"/>
    </location>
</feature>
<dbReference type="EMBL" id="JAPDRL010000085">
    <property type="protein sequence ID" value="KAJ9658624.1"/>
    <property type="molecule type" value="Genomic_DNA"/>
</dbReference>
<evidence type="ECO:0000256" key="1">
    <source>
        <dbReference type="SAM" id="MobiDB-lite"/>
    </source>
</evidence>
<feature type="compositionally biased region" description="Polar residues" evidence="1">
    <location>
        <begin position="181"/>
        <end position="198"/>
    </location>
</feature>
<evidence type="ECO:0000313" key="4">
    <source>
        <dbReference type="Proteomes" id="UP001172684"/>
    </source>
</evidence>
<sequence>MASPQVSSVLDPSKTGRYTVQLSDKLLGTSSSTAKFSTVKYNHKPAQSTEKRNTILKADNDGSCSLNITDEEPTSTEPQKYTYEGVRKSHKKAYVLIFNQDKQTCSLEPLEDTYSFNLTSTPWESSKSKLQAQYRQLKETSSDEESARKVDTANIPSDGSDQEPDPTKRYDYRRFLHLVPEQSSPPNEPTIRSATGTPRSDHGRSTPIMNNHIREPPAKPTRSAKSQAAPFRKRKTPEPSSTAAKSNKSSAVPTVRLDRRASTRPTDPKPSAARTTKLKPKPDSQFKSDPLVHSSDDSDGGGDGTTRFELSDGGLQIDFGDAAPRKRHYSTAVPLAAATDGPISLRSAATSAANSAANTPLPGRKKHDDVPEFDLGSSIGGDESDEDDGYREDDEGERDAEGDEDIEPMDLGPPAHGAGRRSEEGRVEAGEEDEDAGFEAEMMQELMSGAAESDEESEEE</sequence>
<feature type="compositionally biased region" description="Basic and acidic residues" evidence="1">
    <location>
        <begin position="136"/>
        <end position="151"/>
    </location>
</feature>
<feature type="domain" description="Transcription elongation factor Eaf N-terminal" evidence="2">
    <location>
        <begin position="18"/>
        <end position="122"/>
    </location>
</feature>
<feature type="compositionally biased region" description="Basic and acidic residues" evidence="1">
    <location>
        <begin position="165"/>
        <end position="174"/>
    </location>
</feature>
<dbReference type="Pfam" id="PF09816">
    <property type="entry name" value="EAF"/>
    <property type="match status" value="1"/>
</dbReference>
<proteinExistence type="predicted"/>
<feature type="compositionally biased region" description="Acidic residues" evidence="1">
    <location>
        <begin position="382"/>
        <end position="408"/>
    </location>
</feature>
<evidence type="ECO:0000259" key="2">
    <source>
        <dbReference type="Pfam" id="PF09816"/>
    </source>
</evidence>
<gene>
    <name evidence="3" type="ORF">H2201_007704</name>
</gene>
<name>A0ABQ9NI56_9PEZI</name>
<feature type="compositionally biased region" description="Basic and acidic residues" evidence="1">
    <location>
        <begin position="420"/>
        <end position="429"/>
    </location>
</feature>
<dbReference type="InterPro" id="IPR019194">
    <property type="entry name" value="Tscrpt_elong_fac_Eaf_N"/>
</dbReference>
<dbReference type="Proteomes" id="UP001172684">
    <property type="component" value="Unassembled WGS sequence"/>
</dbReference>
<accession>A0ABQ9NI56</accession>
<comment type="caution">
    <text evidence="3">The sequence shown here is derived from an EMBL/GenBank/DDBJ whole genome shotgun (WGS) entry which is preliminary data.</text>
</comment>
<feature type="compositionally biased region" description="Low complexity" evidence="1">
    <location>
        <begin position="240"/>
        <end position="251"/>
    </location>
</feature>
<organism evidence="3 4">
    <name type="scientific">Coniosporium apollinis</name>
    <dbReference type="NCBI Taxonomy" id="61459"/>
    <lineage>
        <taxon>Eukaryota</taxon>
        <taxon>Fungi</taxon>
        <taxon>Dikarya</taxon>
        <taxon>Ascomycota</taxon>
        <taxon>Pezizomycotina</taxon>
        <taxon>Dothideomycetes</taxon>
        <taxon>Dothideomycetes incertae sedis</taxon>
        <taxon>Coniosporium</taxon>
    </lineage>
</organism>
<feature type="compositionally biased region" description="Polar residues" evidence="1">
    <location>
        <begin position="120"/>
        <end position="134"/>
    </location>
</feature>
<reference evidence="3" key="1">
    <citation type="submission" date="2022-10" db="EMBL/GenBank/DDBJ databases">
        <title>Culturing micro-colonial fungi from biological soil crusts in the Mojave desert and describing Neophaeococcomyces mojavensis, and introducing the new genera and species Taxawa tesnikishii.</title>
        <authorList>
            <person name="Kurbessoian T."/>
            <person name="Stajich J.E."/>
        </authorList>
    </citation>
    <scope>NUCLEOTIDE SEQUENCE</scope>
    <source>
        <strain evidence="3">TK_1</strain>
    </source>
</reference>
<feature type="region of interest" description="Disordered" evidence="1">
    <location>
        <begin position="347"/>
        <end position="460"/>
    </location>
</feature>
<feature type="region of interest" description="Disordered" evidence="1">
    <location>
        <begin position="120"/>
        <end position="322"/>
    </location>
</feature>